<feature type="domain" description="GAF" evidence="2">
    <location>
        <begin position="130"/>
        <end position="285"/>
    </location>
</feature>
<reference evidence="3 4" key="1">
    <citation type="submission" date="2019-06" db="EMBL/GenBank/DDBJ databases">
        <title>Sorghum-associated microbial communities from plants grown in Nebraska, USA.</title>
        <authorList>
            <person name="Schachtman D."/>
        </authorList>
    </citation>
    <scope>NUCLEOTIDE SEQUENCE [LARGE SCALE GENOMIC DNA]</scope>
    <source>
        <strain evidence="3 4">2482</strain>
    </source>
</reference>
<organism evidence="3 4">
    <name type="scientific">Neobacillus bataviensis</name>
    <dbReference type="NCBI Taxonomy" id="220685"/>
    <lineage>
        <taxon>Bacteria</taxon>
        <taxon>Bacillati</taxon>
        <taxon>Bacillota</taxon>
        <taxon>Bacilli</taxon>
        <taxon>Bacillales</taxon>
        <taxon>Bacillaceae</taxon>
        <taxon>Neobacillus</taxon>
    </lineage>
</organism>
<protein>
    <submittedName>
        <fullName evidence="3">GAF domain-containing protein</fullName>
    </submittedName>
</protein>
<dbReference type="SMART" id="SM00065">
    <property type="entry name" value="GAF"/>
    <property type="match status" value="1"/>
</dbReference>
<dbReference type="AlphaFoldDB" id="A0A561DXL0"/>
<comment type="caution">
    <text evidence="3">The sequence shown here is derived from an EMBL/GenBank/DDBJ whole genome shotgun (WGS) entry which is preliminary data.</text>
</comment>
<name>A0A561DXL0_9BACI</name>
<dbReference type="InterPro" id="IPR029016">
    <property type="entry name" value="GAF-like_dom_sf"/>
</dbReference>
<dbReference type="PANTHER" id="PTHR33744">
    <property type="entry name" value="CARBOHYDRATE DIACID REGULATOR"/>
    <property type="match status" value="1"/>
</dbReference>
<dbReference type="Pfam" id="PF13556">
    <property type="entry name" value="HTH_30"/>
    <property type="match status" value="1"/>
</dbReference>
<dbReference type="InterPro" id="IPR003018">
    <property type="entry name" value="GAF"/>
</dbReference>
<dbReference type="Pfam" id="PF13185">
    <property type="entry name" value="GAF_2"/>
    <property type="match status" value="1"/>
</dbReference>
<evidence type="ECO:0000256" key="1">
    <source>
        <dbReference type="ARBA" id="ARBA00006754"/>
    </source>
</evidence>
<evidence type="ECO:0000259" key="2">
    <source>
        <dbReference type="SMART" id="SM00065"/>
    </source>
</evidence>
<dbReference type="InterPro" id="IPR025736">
    <property type="entry name" value="PucR_C-HTH_dom"/>
</dbReference>
<gene>
    <name evidence="3" type="ORF">FB550_101119</name>
</gene>
<dbReference type="Gene3D" id="1.10.10.2840">
    <property type="entry name" value="PucR C-terminal helix-turn-helix domain"/>
    <property type="match status" value="1"/>
</dbReference>
<dbReference type="SUPFAM" id="SSF55781">
    <property type="entry name" value="GAF domain-like"/>
    <property type="match status" value="1"/>
</dbReference>
<dbReference type="Gene3D" id="3.30.450.40">
    <property type="match status" value="1"/>
</dbReference>
<keyword evidence="4" id="KW-1185">Reference proteome</keyword>
<dbReference type="InterPro" id="IPR041522">
    <property type="entry name" value="CdaR_GGDEF"/>
</dbReference>
<dbReference type="Proteomes" id="UP000319671">
    <property type="component" value="Unassembled WGS sequence"/>
</dbReference>
<dbReference type="Pfam" id="PF17853">
    <property type="entry name" value="GGDEF_2"/>
    <property type="match status" value="1"/>
</dbReference>
<evidence type="ECO:0000313" key="3">
    <source>
        <dbReference type="EMBL" id="TWE08105.1"/>
    </source>
</evidence>
<sequence length="684" mass="78941">MDALMKIHQYLIVQCRLPSYQLWESLNGLDFSLVFTHQFNDQVPSPKTLGKKRFMAFSKYNEIHFHYPSHSTLVLRTTGPVMLGSGDQEHLTLLVDLYYLQLMLEREKHIRNKLIESIRHISILEDLDFLLTKILENALSVIPSADMGVLWMYDGDIGKLIPKAWAGGPSEEIKKMKMNIGEGIIGKTFQTNQSIRLTSWDAILTESATMSSENTQHLLNSFQFESLQSIISVPIKVEEQTLCVLIIYQHGLNSLLTKEDQQLLESFSDQVSIALKNSKLFHDLKKHNQLLVQRDRIHDTFIKISLQSKGLKFIVNELFKLIHKPLIIFDFSEDQLFSSPGEWLTEFPNELKRIITHCQDPSFHSLQVLGQEKLLYIHPIIAIDVPFGLIIVEVNEGDLLPLDKMILEQASSIIALEMIRKHTLTESYYQKTHDLFHDFLQCKENYLLTQKAVELGLDLASNNLVILIHIPSHMDIQFTHIQVHKLISLIKESLHEHTPIIFGYRNKITMLCQFSTHSQKNYLLSNLKNIQKSWKYLYEGDIKIGVGSSYQELESIQKSYTEADKAITYLVSKRLTGIMNFEAIGINRLFINHPNEELNAFINEVFLPLQTENDQSLMLEQTLLVYMENDRTPGKTAQLLHIHVNTLYKRLKKIEEILNISLTDTEDILKLQLACYLRKTSNSI</sequence>
<comment type="similarity">
    <text evidence="1">Belongs to the CdaR family.</text>
</comment>
<evidence type="ECO:0000313" key="4">
    <source>
        <dbReference type="Proteomes" id="UP000319671"/>
    </source>
</evidence>
<dbReference type="PANTHER" id="PTHR33744:SF1">
    <property type="entry name" value="DNA-BINDING TRANSCRIPTIONAL ACTIVATOR ADER"/>
    <property type="match status" value="1"/>
</dbReference>
<dbReference type="InterPro" id="IPR051448">
    <property type="entry name" value="CdaR-like_regulators"/>
</dbReference>
<dbReference type="InterPro" id="IPR042070">
    <property type="entry name" value="PucR_C-HTH_sf"/>
</dbReference>
<dbReference type="RefSeq" id="WP_144561853.1">
    <property type="nucleotide sequence ID" value="NZ_VIVN01000001.1"/>
</dbReference>
<accession>A0A561DXL0</accession>
<proteinExistence type="inferred from homology"/>
<dbReference type="EMBL" id="VIVN01000001">
    <property type="protein sequence ID" value="TWE08105.1"/>
    <property type="molecule type" value="Genomic_DNA"/>
</dbReference>